<evidence type="ECO:0000256" key="13">
    <source>
        <dbReference type="RuleBase" id="RU000488"/>
    </source>
</evidence>
<proteinExistence type="inferred from homology"/>
<comment type="similarity">
    <text evidence="2 13">Belongs to the mitochondrial carrier (TC 2.A.29) family.</text>
</comment>
<keyword evidence="5" id="KW-0479">Metal-binding</keyword>
<reference evidence="14" key="1">
    <citation type="submission" date="2021-01" db="EMBL/GenBank/DDBJ databases">
        <authorList>
            <person name="Corre E."/>
            <person name="Pelletier E."/>
            <person name="Niang G."/>
            <person name="Scheremetjew M."/>
            <person name="Finn R."/>
            <person name="Kale V."/>
            <person name="Holt S."/>
            <person name="Cochrane G."/>
            <person name="Meng A."/>
            <person name="Brown T."/>
            <person name="Cohen L."/>
        </authorList>
    </citation>
    <scope>NUCLEOTIDE SEQUENCE</scope>
    <source>
        <strain evidence="14">RCC927</strain>
    </source>
</reference>
<keyword evidence="6" id="KW-0677">Repeat</keyword>
<dbReference type="InterPro" id="IPR018108">
    <property type="entry name" value="MCP_transmembrane"/>
</dbReference>
<dbReference type="PROSITE" id="PS50920">
    <property type="entry name" value="SOLCAR"/>
    <property type="match status" value="3"/>
</dbReference>
<dbReference type="GO" id="GO:0005743">
    <property type="term" value="C:mitochondrial inner membrane"/>
    <property type="evidence" value="ECO:0007669"/>
    <property type="project" value="UniProtKB-SubCell"/>
</dbReference>
<keyword evidence="9" id="KW-1133">Transmembrane helix</keyword>
<name>A0A7S3BR04_9VIRI</name>
<accession>A0A7S3BR04</accession>
<evidence type="ECO:0000256" key="5">
    <source>
        <dbReference type="ARBA" id="ARBA00022723"/>
    </source>
</evidence>
<organism evidence="14">
    <name type="scientific">Prasinoderma singulare</name>
    <dbReference type="NCBI Taxonomy" id="676789"/>
    <lineage>
        <taxon>Eukaryota</taxon>
        <taxon>Viridiplantae</taxon>
        <taxon>Prasinodermophyta</taxon>
        <taxon>Prasinodermophyceae</taxon>
        <taxon>Prasinodermales</taxon>
        <taxon>Prasinodermaceae</taxon>
        <taxon>Prasinoderma</taxon>
    </lineage>
</organism>
<evidence type="ECO:0000256" key="11">
    <source>
        <dbReference type="ARBA" id="ARBA00023136"/>
    </source>
</evidence>
<dbReference type="FunFam" id="1.50.40.10:FF:000016">
    <property type="entry name" value="Solute carrier family 25 member 23"/>
    <property type="match status" value="1"/>
</dbReference>
<gene>
    <name evidence="14" type="ORF">PSIN1315_LOCUS8856</name>
</gene>
<dbReference type="GO" id="GO:0046872">
    <property type="term" value="F:metal ion binding"/>
    <property type="evidence" value="ECO:0007669"/>
    <property type="project" value="UniProtKB-KW"/>
</dbReference>
<evidence type="ECO:0000256" key="9">
    <source>
        <dbReference type="ARBA" id="ARBA00022989"/>
    </source>
</evidence>
<feature type="repeat" description="Solcar" evidence="12">
    <location>
        <begin position="42"/>
        <end position="126"/>
    </location>
</feature>
<evidence type="ECO:0000256" key="8">
    <source>
        <dbReference type="ARBA" id="ARBA00022837"/>
    </source>
</evidence>
<evidence type="ECO:0000256" key="7">
    <source>
        <dbReference type="ARBA" id="ARBA00022792"/>
    </source>
</evidence>
<evidence type="ECO:0008006" key="15">
    <source>
        <dbReference type="Google" id="ProtNLM"/>
    </source>
</evidence>
<dbReference type="AlphaFoldDB" id="A0A7S3BR04"/>
<keyword evidence="8" id="KW-0106">Calcium</keyword>
<evidence type="ECO:0000256" key="2">
    <source>
        <dbReference type="ARBA" id="ARBA00006375"/>
    </source>
</evidence>
<evidence type="ECO:0000256" key="12">
    <source>
        <dbReference type="PROSITE-ProRule" id="PRU00282"/>
    </source>
</evidence>
<keyword evidence="11 12" id="KW-0472">Membrane</keyword>
<evidence type="ECO:0000256" key="4">
    <source>
        <dbReference type="ARBA" id="ARBA00022692"/>
    </source>
</evidence>
<keyword evidence="7" id="KW-0999">Mitochondrion inner membrane</keyword>
<sequence>MGAAPATAAERWSAHGQALRSSFAAHSSAERARSNPNARTGDGIARSLFAGGIAGALSRTAVAPLERLKILYQIQHTRPPSVWQALVTIGQKEGFRGYFRGNGANCIRIFPNSAIKFFAYEEAKELIHSVQRQTGAEEKMTPGLRLLAGAAAGIVGMSSTYPLDMVRGRLSVQTESGGSLYRGMGHAFVSVAREEGVRALFKGWLPSVIGVIPYAGMNFAVYETLKEVGVQHYGLRHEGELGSGVKLAAGTFAGCVGQTFAYPFDVARRRMQVEGWKGNTAEATILAEAAAKSGRRDVQAAAKPPKQQVAYMSMTDAFRRTVAEEGVSALWKGIVPNFLKVGPSIGIAFVCYEWCRQLLGVAPGTPKIG</sequence>
<dbReference type="PRINTS" id="PR00926">
    <property type="entry name" value="MITOCARRIER"/>
</dbReference>
<dbReference type="Gene3D" id="1.50.40.10">
    <property type="entry name" value="Mitochondrial carrier domain"/>
    <property type="match status" value="1"/>
</dbReference>
<evidence type="ECO:0000256" key="10">
    <source>
        <dbReference type="ARBA" id="ARBA00023128"/>
    </source>
</evidence>
<dbReference type="Pfam" id="PF00153">
    <property type="entry name" value="Mito_carr"/>
    <property type="match status" value="3"/>
</dbReference>
<feature type="repeat" description="Solcar" evidence="12">
    <location>
        <begin position="241"/>
        <end position="358"/>
    </location>
</feature>
<evidence type="ECO:0000256" key="6">
    <source>
        <dbReference type="ARBA" id="ARBA00022737"/>
    </source>
</evidence>
<dbReference type="PANTHER" id="PTHR24089">
    <property type="entry name" value="SOLUTE CARRIER FAMILY 25"/>
    <property type="match status" value="1"/>
</dbReference>
<dbReference type="GO" id="GO:0055085">
    <property type="term" value="P:transmembrane transport"/>
    <property type="evidence" value="ECO:0007669"/>
    <property type="project" value="InterPro"/>
</dbReference>
<dbReference type="InterPro" id="IPR023395">
    <property type="entry name" value="MCP_dom_sf"/>
</dbReference>
<comment type="subcellular location">
    <subcellularLocation>
        <location evidence="1">Mitochondrion inner membrane</location>
        <topology evidence="1">Multi-pass membrane protein</topology>
    </subcellularLocation>
</comment>
<dbReference type="InterPro" id="IPR002067">
    <property type="entry name" value="MCP"/>
</dbReference>
<dbReference type="EMBL" id="HBHY01013792">
    <property type="protein sequence ID" value="CAE0142416.1"/>
    <property type="molecule type" value="Transcribed_RNA"/>
</dbReference>
<dbReference type="SUPFAM" id="SSF103506">
    <property type="entry name" value="Mitochondrial carrier"/>
    <property type="match status" value="1"/>
</dbReference>
<protein>
    <recommendedName>
        <fullName evidence="15">Mitochondrial carrier protein</fullName>
    </recommendedName>
</protein>
<feature type="repeat" description="Solcar" evidence="12">
    <location>
        <begin position="140"/>
        <end position="228"/>
    </location>
</feature>
<keyword evidence="10" id="KW-0496">Mitochondrion</keyword>
<evidence type="ECO:0000256" key="3">
    <source>
        <dbReference type="ARBA" id="ARBA00022448"/>
    </source>
</evidence>
<keyword evidence="3 13" id="KW-0813">Transport</keyword>
<evidence type="ECO:0000313" key="14">
    <source>
        <dbReference type="EMBL" id="CAE0142416.1"/>
    </source>
</evidence>
<evidence type="ECO:0000256" key="1">
    <source>
        <dbReference type="ARBA" id="ARBA00004448"/>
    </source>
</evidence>
<keyword evidence="4 12" id="KW-0812">Transmembrane</keyword>